<dbReference type="AlphaFoldDB" id="A0A8B6EMY9"/>
<accession>A0A8B6EMY9</accession>
<dbReference type="SUPFAM" id="SSF53067">
    <property type="entry name" value="Actin-like ATPase domain"/>
    <property type="match status" value="2"/>
</dbReference>
<evidence type="ECO:0000256" key="4">
    <source>
        <dbReference type="ARBA" id="ARBA00005665"/>
    </source>
</evidence>
<dbReference type="Proteomes" id="UP000596742">
    <property type="component" value="Unassembled WGS sequence"/>
</dbReference>
<keyword evidence="7" id="KW-0539">Nucleus</keyword>
<protein>
    <recommendedName>
        <fullName evidence="8">Actin-related protein 6</fullName>
    </recommendedName>
</protein>
<dbReference type="GO" id="GO:0005634">
    <property type="term" value="C:nucleus"/>
    <property type="evidence" value="ECO:0007669"/>
    <property type="project" value="UniProtKB-SubCell"/>
</dbReference>
<dbReference type="Pfam" id="PF00022">
    <property type="entry name" value="Actin"/>
    <property type="match status" value="1"/>
</dbReference>
<dbReference type="FunFam" id="3.30.420.40:FF:000058">
    <property type="entry name" value="Putative actin-related protein 5"/>
    <property type="match status" value="1"/>
</dbReference>
<evidence type="ECO:0000256" key="7">
    <source>
        <dbReference type="ARBA" id="ARBA00023242"/>
    </source>
</evidence>
<dbReference type="Gene3D" id="2.30.36.70">
    <property type="entry name" value="Actin, Chain A, domain 2"/>
    <property type="match status" value="1"/>
</dbReference>
<comment type="similarity">
    <text evidence="4">Belongs to the actin family. ARP6 subfamily.</text>
</comment>
<dbReference type="PANTHER" id="PTHR11937">
    <property type="entry name" value="ACTIN"/>
    <property type="match status" value="1"/>
</dbReference>
<keyword evidence="10" id="KW-1185">Reference proteome</keyword>
<evidence type="ECO:0000256" key="6">
    <source>
        <dbReference type="ARBA" id="ARBA00023212"/>
    </source>
</evidence>
<organism evidence="9 10">
    <name type="scientific">Mytilus galloprovincialis</name>
    <name type="common">Mediterranean mussel</name>
    <dbReference type="NCBI Taxonomy" id="29158"/>
    <lineage>
        <taxon>Eukaryota</taxon>
        <taxon>Metazoa</taxon>
        <taxon>Spiralia</taxon>
        <taxon>Lophotrochozoa</taxon>
        <taxon>Mollusca</taxon>
        <taxon>Bivalvia</taxon>
        <taxon>Autobranchia</taxon>
        <taxon>Pteriomorphia</taxon>
        <taxon>Mytilida</taxon>
        <taxon>Mytiloidea</taxon>
        <taxon>Mytilidae</taxon>
        <taxon>Mytilinae</taxon>
        <taxon>Mytilus</taxon>
    </lineage>
</organism>
<keyword evidence="6" id="KW-0206">Cytoskeleton</keyword>
<dbReference type="Gene3D" id="3.30.420.40">
    <property type="match status" value="2"/>
</dbReference>
<dbReference type="InterPro" id="IPR043129">
    <property type="entry name" value="ATPase_NBD"/>
</dbReference>
<dbReference type="InterPro" id="IPR004000">
    <property type="entry name" value="Actin"/>
</dbReference>
<evidence type="ECO:0000313" key="10">
    <source>
        <dbReference type="Proteomes" id="UP000596742"/>
    </source>
</evidence>
<gene>
    <name evidence="9" type="ORF">MGAL_10B078724</name>
</gene>
<comment type="function">
    <text evidence="1">Actins are highly conserved proteins that are involved in various types of cell motility and are ubiquitously expressed in all eukaryotic cells.</text>
</comment>
<name>A0A8B6EMY9_MYTGA</name>
<reference evidence="9" key="1">
    <citation type="submission" date="2018-11" db="EMBL/GenBank/DDBJ databases">
        <authorList>
            <person name="Alioto T."/>
            <person name="Alioto T."/>
        </authorList>
    </citation>
    <scope>NUCLEOTIDE SEQUENCE</scope>
</reference>
<evidence type="ECO:0000256" key="1">
    <source>
        <dbReference type="ARBA" id="ARBA00003520"/>
    </source>
</evidence>
<evidence type="ECO:0000313" key="9">
    <source>
        <dbReference type="EMBL" id="VDI36757.1"/>
    </source>
</evidence>
<evidence type="ECO:0000256" key="3">
    <source>
        <dbReference type="ARBA" id="ARBA00004245"/>
    </source>
</evidence>
<dbReference type="Gene3D" id="3.90.640.10">
    <property type="entry name" value="Actin, Chain A, domain 4"/>
    <property type="match status" value="1"/>
</dbReference>
<keyword evidence="5" id="KW-0963">Cytoplasm</keyword>
<evidence type="ECO:0000256" key="8">
    <source>
        <dbReference type="ARBA" id="ARBA00074635"/>
    </source>
</evidence>
<evidence type="ECO:0000256" key="5">
    <source>
        <dbReference type="ARBA" id="ARBA00022490"/>
    </source>
</evidence>
<comment type="subcellular location">
    <subcellularLocation>
        <location evidence="3">Cytoplasm</location>
        <location evidence="3">Cytoskeleton</location>
    </subcellularLocation>
    <subcellularLocation>
        <location evidence="2">Nucleus</location>
    </subcellularLocation>
</comment>
<dbReference type="CDD" id="cd10210">
    <property type="entry name" value="ASKHA_NBD_Arp6"/>
    <property type="match status" value="1"/>
</dbReference>
<evidence type="ECO:0000256" key="2">
    <source>
        <dbReference type="ARBA" id="ARBA00004123"/>
    </source>
</evidence>
<dbReference type="OrthoDB" id="6220758at2759"/>
<dbReference type="EMBL" id="UYJE01005357">
    <property type="protein sequence ID" value="VDI36757.1"/>
    <property type="molecule type" value="Genomic_DNA"/>
</dbReference>
<dbReference type="FunFam" id="3.90.640.10:FF:000014">
    <property type="entry name" value="Putative actin-related protein 6"/>
    <property type="match status" value="1"/>
</dbReference>
<dbReference type="GO" id="GO:0005856">
    <property type="term" value="C:cytoskeleton"/>
    <property type="evidence" value="ECO:0007669"/>
    <property type="project" value="UniProtKB-SubCell"/>
</dbReference>
<dbReference type="SMART" id="SM00268">
    <property type="entry name" value="ACTIN"/>
    <property type="match status" value="1"/>
</dbReference>
<proteinExistence type="inferred from homology"/>
<comment type="caution">
    <text evidence="9">The sequence shown here is derived from an EMBL/GenBank/DDBJ whole genome shotgun (WGS) entry which is preliminary data.</text>
</comment>
<sequence>MAIKMATVVLDNGAGLAKVGYSTDKNPRLMPNCITKAKSVRTRTFIGDQIDDCKDLSGLFYLLPFQKGYLVNWETQRQIWDYMFGKDGLKVDLHDSNIIVTEPYFNFHSVQEAMDEIFFEEYQFNSVFRCNPSFLSQYKHCKEKDQKPLCSIVLDAGYSFTHIIPYCKGKKLAECTKRIDVGGKVMTNHLKEVISYRQLMVMDETYVLNQLKEDVCYVSQDFMKDMEIGRKKGKENTIARDYVLPDYTHIKRGYVKPLEETTGRAKDGEQIIRMNNERFTIPELLFHPSDVGIHEMGVAEAVVHTIQSLPEEMQPHMYNNVILTGGNCKMPGFYSRMERETRSMTPDEYDLCMKKPENPSTYAWEGGTMLAKDPQIKKMSVTREEYEENGHNICFEKFDV</sequence>
<dbReference type="FunFam" id="2.30.36.70:FF:000003">
    <property type="entry name" value="Actin-related protein 6"/>
    <property type="match status" value="1"/>
</dbReference>